<dbReference type="CDD" id="cd02992">
    <property type="entry name" value="PDI_a_QSOX"/>
    <property type="match status" value="1"/>
</dbReference>
<keyword evidence="8 13" id="KW-0560">Oxidoreductase</keyword>
<feature type="domain" description="Thioredoxin" evidence="17">
    <location>
        <begin position="22"/>
        <end position="181"/>
    </location>
</feature>
<protein>
    <recommendedName>
        <fullName evidence="13">Sulfhydryl oxidase</fullName>
        <ecNumber evidence="13">1.8.3.2</ecNumber>
    </recommendedName>
</protein>
<feature type="region of interest" description="Disordered" evidence="14">
    <location>
        <begin position="555"/>
        <end position="580"/>
    </location>
</feature>
<comment type="similarity">
    <text evidence="3 13">Belongs to the quiescin-sulfhydryl oxidase (QSOX) family.</text>
</comment>
<dbReference type="AlphaFoldDB" id="A0A6P8NB67"/>
<evidence type="ECO:0000313" key="18">
    <source>
        <dbReference type="Proteomes" id="UP000515159"/>
    </source>
</evidence>
<feature type="transmembrane region" description="Helical" evidence="13">
    <location>
        <begin position="718"/>
        <end position="735"/>
    </location>
</feature>
<dbReference type="Gene3D" id="1.20.120.310">
    <property type="entry name" value="ERV/ALR sulfhydryl oxidase domain"/>
    <property type="match status" value="1"/>
</dbReference>
<dbReference type="CTD" id="5768"/>
<dbReference type="InterPro" id="IPR041269">
    <property type="entry name" value="QSOX_Trx1"/>
</dbReference>
<keyword evidence="4" id="KW-0964">Secreted</keyword>
<dbReference type="FunFam" id="3.40.30.10:FF:000073">
    <property type="entry name" value="Sulfhydryl oxidase"/>
    <property type="match status" value="1"/>
</dbReference>
<evidence type="ECO:0000256" key="10">
    <source>
        <dbReference type="ARBA" id="ARBA00023180"/>
    </source>
</evidence>
<gene>
    <name evidence="19" type="primary">QSOX1</name>
</gene>
<dbReference type="PROSITE" id="PS51352">
    <property type="entry name" value="THIOREDOXIN_2"/>
    <property type="match status" value="1"/>
</dbReference>
<evidence type="ECO:0000256" key="12">
    <source>
        <dbReference type="ARBA" id="ARBA00048864"/>
    </source>
</evidence>
<evidence type="ECO:0000256" key="4">
    <source>
        <dbReference type="ARBA" id="ARBA00022525"/>
    </source>
</evidence>
<dbReference type="PANTHER" id="PTHR22897">
    <property type="entry name" value="QUIESCIN Q6-RELATED SULFHYDRYL OXIDASE"/>
    <property type="match status" value="1"/>
</dbReference>
<comment type="catalytic activity">
    <reaction evidence="12 13">
        <text>2 R'C(R)SH + O2 = R'C(R)S-S(R)CR' + H2O2</text>
        <dbReference type="Rhea" id="RHEA:17357"/>
        <dbReference type="ChEBI" id="CHEBI:15379"/>
        <dbReference type="ChEBI" id="CHEBI:16240"/>
        <dbReference type="ChEBI" id="CHEBI:16520"/>
        <dbReference type="ChEBI" id="CHEBI:17412"/>
        <dbReference type="EC" id="1.8.3.2"/>
    </reaction>
</comment>
<dbReference type="PROSITE" id="PS51324">
    <property type="entry name" value="ERV_ALR"/>
    <property type="match status" value="1"/>
</dbReference>
<dbReference type="InterPro" id="IPR042568">
    <property type="entry name" value="QSOX_FAD-bd_sf"/>
</dbReference>
<evidence type="ECO:0000256" key="3">
    <source>
        <dbReference type="ARBA" id="ARBA00006041"/>
    </source>
</evidence>
<evidence type="ECO:0000313" key="19">
    <source>
        <dbReference type="RefSeq" id="XP_033772977.1"/>
    </source>
</evidence>
<keyword evidence="18" id="KW-1185">Reference proteome</keyword>
<evidence type="ECO:0000256" key="15">
    <source>
        <dbReference type="SAM" id="SignalP"/>
    </source>
</evidence>
<dbReference type="OrthoDB" id="59470at2759"/>
<dbReference type="GO" id="GO:0006457">
    <property type="term" value="P:protein folding"/>
    <property type="evidence" value="ECO:0007669"/>
    <property type="project" value="TreeGrafter"/>
</dbReference>
<evidence type="ECO:0000259" key="17">
    <source>
        <dbReference type="PROSITE" id="PS51352"/>
    </source>
</evidence>
<comment type="subcellular location">
    <subcellularLocation>
        <location evidence="2">Secreted</location>
    </subcellularLocation>
</comment>
<comment type="cofactor">
    <cofactor evidence="1 13">
        <name>FAD</name>
        <dbReference type="ChEBI" id="CHEBI:57692"/>
    </cofactor>
</comment>
<evidence type="ECO:0000256" key="9">
    <source>
        <dbReference type="ARBA" id="ARBA00023157"/>
    </source>
</evidence>
<dbReference type="InterPro" id="IPR036774">
    <property type="entry name" value="ERV/ALR_sulphydryl_oxid_sf"/>
</dbReference>
<dbReference type="Proteomes" id="UP000515159">
    <property type="component" value="Chromosome 12"/>
</dbReference>
<evidence type="ECO:0000256" key="6">
    <source>
        <dbReference type="ARBA" id="ARBA00022729"/>
    </source>
</evidence>
<dbReference type="SUPFAM" id="SSF52833">
    <property type="entry name" value="Thioredoxin-like"/>
    <property type="match status" value="1"/>
</dbReference>
<evidence type="ECO:0000256" key="7">
    <source>
        <dbReference type="ARBA" id="ARBA00022827"/>
    </source>
</evidence>
<dbReference type="GO" id="GO:0000139">
    <property type="term" value="C:Golgi membrane"/>
    <property type="evidence" value="ECO:0007669"/>
    <property type="project" value="TreeGrafter"/>
</dbReference>
<evidence type="ECO:0000256" key="14">
    <source>
        <dbReference type="SAM" id="MobiDB-lite"/>
    </source>
</evidence>
<dbReference type="Gene3D" id="1.20.120.1960">
    <property type="entry name" value="QSOX sulfhydryl oxidase domain"/>
    <property type="match status" value="1"/>
</dbReference>
<dbReference type="GO" id="GO:0005615">
    <property type="term" value="C:extracellular space"/>
    <property type="evidence" value="ECO:0007669"/>
    <property type="project" value="TreeGrafter"/>
</dbReference>
<dbReference type="InParanoid" id="A0A6P8NB67"/>
<keyword evidence="7 13" id="KW-0274">FAD</keyword>
<evidence type="ECO:0000256" key="5">
    <source>
        <dbReference type="ARBA" id="ARBA00022630"/>
    </source>
</evidence>
<dbReference type="InterPro" id="IPR040986">
    <property type="entry name" value="QSOX_FAD-bd_dom"/>
</dbReference>
<dbReference type="InterPro" id="IPR013766">
    <property type="entry name" value="Thioredoxin_domain"/>
</dbReference>
<evidence type="ECO:0000256" key="1">
    <source>
        <dbReference type="ARBA" id="ARBA00001974"/>
    </source>
</evidence>
<dbReference type="Pfam" id="PF04777">
    <property type="entry name" value="Evr1_Alr"/>
    <property type="match status" value="1"/>
</dbReference>
<evidence type="ECO:0000259" key="16">
    <source>
        <dbReference type="PROSITE" id="PS51324"/>
    </source>
</evidence>
<evidence type="ECO:0000256" key="2">
    <source>
        <dbReference type="ARBA" id="ARBA00004613"/>
    </source>
</evidence>
<accession>A0A6P8NB67</accession>
<sequence length="751" mass="85958">MAKKTDRGASSLLLVLVLAGPAAAGIYGPSDAVVQLDAGTVRARLLNSSSAWFVEFYASWCGHCINFAPTWKALAQDIKDWNPAVCLAVMDCAEPANVQTCSEQGVTGFPTVQYYKAFAQNTREGKRISAPHGDVQDNVWILRHMIINYLEKNEGTWPSACPPLEPASATEVQEFFENNNEHYLALIFEDDKSYLGREVTMDMLQYENIVVRRVLRNNQALIRQYQVNSLPSLCVLYRNGSFSQILLSRNDRSSYTSILQTLPGVVHSLFTLIGSPNTDMNQEQLSDMWKNADKRKVYMADLESGLHYSLRVEVSKFTILSGDILTALRKYVTVLAKFFPARQCVKNLLQSLDSWLRSRDITKIPYSDFRNMVDNNEQIPDAVLADDLTWVGCQGSKSWFRGFPCSMWIIFHVMTVQAAYNDQYKLKETYPLEVLDAMRGYVHHIFGCAECAAHFENMAKETMPLVSTTNEAILWLWSRHNQVNHRLAGVPSEDPQFPKRQWPSYDICPNCRSMVRRRSFWTESSILDFLKVHYSLQNIFTDYLVPEVELLEKQSKGRRQRRLRRETGKERNTKEEKEALENNRIEIPTNGLESHGPSNIQKPSIIWMSSRTNDQDEDIVDLDSFVEQQYKSKSLKALSGRRKHKSGRRETLGLTMEEDQQLDLDYAEAEESLKGVDSRYLIGVHLEEIGKDGDAPVKRRWFRLLGVGFSHLDISLCLILYLLSIMCLLGMYMYFGMKMPCRKRHVGDPSL</sequence>
<evidence type="ECO:0000256" key="11">
    <source>
        <dbReference type="ARBA" id="ARBA00045804"/>
    </source>
</evidence>
<name>A0A6P8NB67_GEOSA</name>
<dbReference type="EC" id="1.8.3.2" evidence="13"/>
<dbReference type="PANTHER" id="PTHR22897:SF6">
    <property type="entry name" value="SULFHYDRYL OXIDASE 1"/>
    <property type="match status" value="1"/>
</dbReference>
<dbReference type="SUPFAM" id="SSF69000">
    <property type="entry name" value="FAD-dependent thiol oxidase"/>
    <property type="match status" value="1"/>
</dbReference>
<organism evidence="18 19">
    <name type="scientific">Geotrypetes seraphini</name>
    <name type="common">Gaboon caecilian</name>
    <name type="synonym">Caecilia seraphini</name>
    <dbReference type="NCBI Taxonomy" id="260995"/>
    <lineage>
        <taxon>Eukaryota</taxon>
        <taxon>Metazoa</taxon>
        <taxon>Chordata</taxon>
        <taxon>Craniata</taxon>
        <taxon>Vertebrata</taxon>
        <taxon>Euteleostomi</taxon>
        <taxon>Amphibia</taxon>
        <taxon>Gymnophiona</taxon>
        <taxon>Geotrypetes</taxon>
    </lineage>
</organism>
<dbReference type="GO" id="GO:0003756">
    <property type="term" value="F:protein disulfide isomerase activity"/>
    <property type="evidence" value="ECO:0007669"/>
    <property type="project" value="TreeGrafter"/>
</dbReference>
<keyword evidence="13" id="KW-0472">Membrane</keyword>
<dbReference type="KEGG" id="gsh:117346882"/>
<dbReference type="FunCoup" id="A0A6P8NB67">
    <property type="interactions" value="210"/>
</dbReference>
<feature type="chain" id="PRO_5027670779" description="Sulfhydryl oxidase" evidence="15">
    <location>
        <begin position="25"/>
        <end position="751"/>
    </location>
</feature>
<proteinExistence type="inferred from homology"/>
<comment type="function">
    <text evidence="11">Catalyzes the oxidation of sulfhydryl groups in peptide and protein thiols to disulfides with the reduction of oxygen to hydrogen peroxide. Plays a role in disulfide bond formation in a variety of extracellular proteins. In fibroblasts, required for normal incorporation of laminin into the extracellular matrix, and thereby for normal cell-cell adhesion and cell migration.</text>
</comment>
<dbReference type="Pfam" id="PF18108">
    <property type="entry name" value="QSOX_Trx1"/>
    <property type="match status" value="1"/>
</dbReference>
<keyword evidence="6 15" id="KW-0732">Signal</keyword>
<keyword evidence="10" id="KW-0325">Glycoprotein</keyword>
<evidence type="ECO:0000256" key="8">
    <source>
        <dbReference type="ARBA" id="ARBA00023002"/>
    </source>
</evidence>
<dbReference type="GeneID" id="117346882"/>
<dbReference type="InterPro" id="IPR017905">
    <property type="entry name" value="ERV/ALR_sulphydryl_oxidase"/>
</dbReference>
<feature type="signal peptide" evidence="15">
    <location>
        <begin position="1"/>
        <end position="24"/>
    </location>
</feature>
<reference evidence="19" key="1">
    <citation type="submission" date="2025-08" db="UniProtKB">
        <authorList>
            <consortium name="RefSeq"/>
        </authorList>
    </citation>
    <scope>IDENTIFICATION</scope>
</reference>
<keyword evidence="5 13" id="KW-0285">Flavoprotein</keyword>
<keyword evidence="13" id="KW-1133">Transmembrane helix</keyword>
<dbReference type="FunFam" id="1.20.120.310:FF:000001">
    <property type="entry name" value="Sulfhydryl oxidase"/>
    <property type="match status" value="1"/>
</dbReference>
<keyword evidence="13" id="KW-0812">Transmembrane</keyword>
<dbReference type="FunFam" id="1.20.120.1960:FF:000001">
    <property type="entry name" value="Sulfhydryl oxidase"/>
    <property type="match status" value="1"/>
</dbReference>
<dbReference type="GO" id="GO:0016971">
    <property type="term" value="F:flavin-dependent sulfhydryl oxidase activity"/>
    <property type="evidence" value="ECO:0007669"/>
    <property type="project" value="InterPro"/>
</dbReference>
<feature type="domain" description="ERV/ALR sulfhydryl oxidase" evidence="16">
    <location>
        <begin position="396"/>
        <end position="502"/>
    </location>
</feature>
<dbReference type="Pfam" id="PF18371">
    <property type="entry name" value="FAD_SOX"/>
    <property type="match status" value="1"/>
</dbReference>
<dbReference type="Gene3D" id="3.40.30.10">
    <property type="entry name" value="Glutaredoxin"/>
    <property type="match status" value="2"/>
</dbReference>
<feature type="compositionally biased region" description="Basic and acidic residues" evidence="14">
    <location>
        <begin position="565"/>
        <end position="580"/>
    </location>
</feature>
<dbReference type="InterPro" id="IPR036249">
    <property type="entry name" value="Thioredoxin-like_sf"/>
</dbReference>
<dbReference type="Pfam" id="PF00085">
    <property type="entry name" value="Thioredoxin"/>
    <property type="match status" value="1"/>
</dbReference>
<dbReference type="RefSeq" id="XP_033772977.1">
    <property type="nucleotide sequence ID" value="XM_033917086.1"/>
</dbReference>
<evidence type="ECO:0000256" key="13">
    <source>
        <dbReference type="RuleBase" id="RU371123"/>
    </source>
</evidence>
<keyword evidence="9" id="KW-1015">Disulfide bond</keyword>
<dbReference type="FunFam" id="3.40.30.10:FF:000080">
    <property type="entry name" value="Sulfhydryl oxidase"/>
    <property type="match status" value="1"/>
</dbReference>
<dbReference type="InterPro" id="IPR039798">
    <property type="entry name" value="Sulfhydryl_oxidase"/>
</dbReference>